<proteinExistence type="predicted"/>
<feature type="non-terminal residue" evidence="1">
    <location>
        <position position="1"/>
    </location>
</feature>
<organism evidence="1">
    <name type="scientific">marine sediment metagenome</name>
    <dbReference type="NCBI Taxonomy" id="412755"/>
    <lineage>
        <taxon>unclassified sequences</taxon>
        <taxon>metagenomes</taxon>
        <taxon>ecological metagenomes</taxon>
    </lineage>
</organism>
<dbReference type="EMBL" id="LAZR01014924">
    <property type="protein sequence ID" value="KKM15367.1"/>
    <property type="molecule type" value="Genomic_DNA"/>
</dbReference>
<accession>A0A0F9HJM6</accession>
<evidence type="ECO:0000313" key="1">
    <source>
        <dbReference type="EMBL" id="KKM15367.1"/>
    </source>
</evidence>
<protein>
    <submittedName>
        <fullName evidence="1">Uncharacterized protein</fullName>
    </submittedName>
</protein>
<gene>
    <name evidence="1" type="ORF">LCGC14_1696830</name>
</gene>
<reference evidence="1" key="1">
    <citation type="journal article" date="2015" name="Nature">
        <title>Complex archaea that bridge the gap between prokaryotes and eukaryotes.</title>
        <authorList>
            <person name="Spang A."/>
            <person name="Saw J.H."/>
            <person name="Jorgensen S.L."/>
            <person name="Zaremba-Niedzwiedzka K."/>
            <person name="Martijn J."/>
            <person name="Lind A.E."/>
            <person name="van Eijk R."/>
            <person name="Schleper C."/>
            <person name="Guy L."/>
            <person name="Ettema T.J."/>
        </authorList>
    </citation>
    <scope>NUCLEOTIDE SEQUENCE</scope>
</reference>
<sequence>PSATTRRDSGDEEWVSICKLDNDNEICFTDEYLALTSEIGWGARKFAAHLITHWTLEFQSLLDYFGPEDMEKDTYSGIDGDPMDVKEDVTDLWEYYAIPYDGLEGEWYRDVLRAKLLTIKLPKRLITEYVKIAKKEMLRS</sequence>
<dbReference type="AlphaFoldDB" id="A0A0F9HJM6"/>
<comment type="caution">
    <text evidence="1">The sequence shown here is derived from an EMBL/GenBank/DDBJ whole genome shotgun (WGS) entry which is preliminary data.</text>
</comment>
<name>A0A0F9HJM6_9ZZZZ</name>